<dbReference type="Proteomes" id="UP000612899">
    <property type="component" value="Unassembled WGS sequence"/>
</dbReference>
<reference evidence="1" key="1">
    <citation type="submission" date="2021-01" db="EMBL/GenBank/DDBJ databases">
        <title>Whole genome shotgun sequence of Rhizocola hellebori NBRC 109834.</title>
        <authorList>
            <person name="Komaki H."/>
            <person name="Tamura T."/>
        </authorList>
    </citation>
    <scope>NUCLEOTIDE SEQUENCE</scope>
    <source>
        <strain evidence="1">NBRC 109834</strain>
    </source>
</reference>
<name>A0A8J3QD13_9ACTN</name>
<keyword evidence="2" id="KW-1185">Reference proteome</keyword>
<dbReference type="AlphaFoldDB" id="A0A8J3QD13"/>
<dbReference type="EMBL" id="BONY01000036">
    <property type="protein sequence ID" value="GIH07415.1"/>
    <property type="molecule type" value="Genomic_DNA"/>
</dbReference>
<dbReference type="RefSeq" id="WP_203911205.1">
    <property type="nucleotide sequence ID" value="NZ_BONY01000036.1"/>
</dbReference>
<accession>A0A8J3QD13</accession>
<evidence type="ECO:0000313" key="2">
    <source>
        <dbReference type="Proteomes" id="UP000612899"/>
    </source>
</evidence>
<protein>
    <submittedName>
        <fullName evidence="1">Uncharacterized protein</fullName>
    </submittedName>
</protein>
<proteinExistence type="predicted"/>
<sequence length="312" mass="32673">MAETQNATRIAGSRLRPWQYAGAPSSGTSGTLAGYAEAGAVLWDTTNGVSFVNEGTRTSPYWTPTSFDQRALFGVWSDFRDQVGVALAATTDEVIVAGSGLRIFGQGIAETDSGLVVQAAGEGGCFGRMTTTDEDGHTMAIGMEAGVMQPDQHQLLVVDTEVSHVSAITLRAAFCGFVGLAADAFDPPVTGSTVTATLVQDDLAGLHFDVGYTAAARWYAVHNKSDAAASQTVNTGSRDTSVDVPAAGTFQRLRVEINATGGMTAFINKAQVFSLAAALDADEECSPVFCIESTSAAVKSVDVKRFATWAYR</sequence>
<organism evidence="1 2">
    <name type="scientific">Rhizocola hellebori</name>
    <dbReference type="NCBI Taxonomy" id="1392758"/>
    <lineage>
        <taxon>Bacteria</taxon>
        <taxon>Bacillati</taxon>
        <taxon>Actinomycetota</taxon>
        <taxon>Actinomycetes</taxon>
        <taxon>Micromonosporales</taxon>
        <taxon>Micromonosporaceae</taxon>
        <taxon>Rhizocola</taxon>
    </lineage>
</organism>
<gene>
    <name evidence="1" type="ORF">Rhe02_54820</name>
</gene>
<evidence type="ECO:0000313" key="1">
    <source>
        <dbReference type="EMBL" id="GIH07415.1"/>
    </source>
</evidence>
<comment type="caution">
    <text evidence="1">The sequence shown here is derived from an EMBL/GenBank/DDBJ whole genome shotgun (WGS) entry which is preliminary data.</text>
</comment>